<name>A0ACC2Q9Y5_9NEOP</name>
<proteinExistence type="predicted"/>
<comment type="caution">
    <text evidence="1">The sequence shown here is derived from an EMBL/GenBank/DDBJ whole genome shotgun (WGS) entry which is preliminary data.</text>
</comment>
<protein>
    <submittedName>
        <fullName evidence="1">Uncharacterized protein</fullName>
    </submittedName>
</protein>
<evidence type="ECO:0000313" key="2">
    <source>
        <dbReference type="Proteomes" id="UP001231649"/>
    </source>
</evidence>
<dbReference type="EMBL" id="CM056802">
    <property type="protein sequence ID" value="KAJ8708190.1"/>
    <property type="molecule type" value="Genomic_DNA"/>
</dbReference>
<accession>A0ACC2Q9Y5</accession>
<sequence>MTINELKLTVFFLFLRIIIMEPRMRASGEQFSTLLEFMESHGDLSNPRSGLQGRLKSERLWSELVTILNSIGGGVNKSVEKWKKVWADWKSKTKKKALLIRRHASGTGGGPSNRQTLSSFEERVLAIMGNLAVEGLPSVQEQGFAVSVAHRYSFKAQG</sequence>
<keyword evidence="2" id="KW-1185">Reference proteome</keyword>
<reference evidence="1" key="1">
    <citation type="submission" date="2023-03" db="EMBL/GenBank/DDBJ databases">
        <title>Chromosome-level genomes of two armyworms, Mythimna separata and Mythimna loreyi, provide insights into the biosynthesis and reception of sex pheromones.</title>
        <authorList>
            <person name="Zhao H."/>
        </authorList>
    </citation>
    <scope>NUCLEOTIDE SEQUENCE</scope>
    <source>
        <strain evidence="1">BeijingLab</strain>
    </source>
</reference>
<gene>
    <name evidence="1" type="ORF">PYW08_010556</name>
</gene>
<organism evidence="1 2">
    <name type="scientific">Mythimna loreyi</name>
    <dbReference type="NCBI Taxonomy" id="667449"/>
    <lineage>
        <taxon>Eukaryota</taxon>
        <taxon>Metazoa</taxon>
        <taxon>Ecdysozoa</taxon>
        <taxon>Arthropoda</taxon>
        <taxon>Hexapoda</taxon>
        <taxon>Insecta</taxon>
        <taxon>Pterygota</taxon>
        <taxon>Neoptera</taxon>
        <taxon>Endopterygota</taxon>
        <taxon>Lepidoptera</taxon>
        <taxon>Glossata</taxon>
        <taxon>Ditrysia</taxon>
        <taxon>Noctuoidea</taxon>
        <taxon>Noctuidae</taxon>
        <taxon>Noctuinae</taxon>
        <taxon>Hadenini</taxon>
        <taxon>Mythimna</taxon>
    </lineage>
</organism>
<evidence type="ECO:0000313" key="1">
    <source>
        <dbReference type="EMBL" id="KAJ8708190.1"/>
    </source>
</evidence>
<dbReference type="Proteomes" id="UP001231649">
    <property type="component" value="Chromosome 26"/>
</dbReference>